<dbReference type="GO" id="GO:0005737">
    <property type="term" value="C:cytoplasm"/>
    <property type="evidence" value="ECO:0007669"/>
    <property type="project" value="UniProtKB-SubCell"/>
</dbReference>
<dbReference type="GO" id="GO:0006364">
    <property type="term" value="P:rRNA processing"/>
    <property type="evidence" value="ECO:0007669"/>
    <property type="project" value="UniProtKB-UniRule"/>
</dbReference>
<dbReference type="GO" id="GO:0019843">
    <property type="term" value="F:rRNA binding"/>
    <property type="evidence" value="ECO:0007669"/>
    <property type="project" value="UniProtKB-UniRule"/>
</dbReference>
<dbReference type="GO" id="GO:0004525">
    <property type="term" value="F:ribonuclease III activity"/>
    <property type="evidence" value="ECO:0007669"/>
    <property type="project" value="InterPro"/>
</dbReference>
<comment type="similarity">
    <text evidence="5">Belongs to the MrnC RNase family.</text>
</comment>
<keyword evidence="5" id="KW-0963">Cytoplasm</keyword>
<keyword evidence="1 5" id="KW-0698">rRNA processing</keyword>
<keyword evidence="5" id="KW-0699">rRNA-binding</keyword>
<evidence type="ECO:0000256" key="2">
    <source>
        <dbReference type="ARBA" id="ARBA00022722"/>
    </source>
</evidence>
<feature type="active site" evidence="5">
    <location>
        <position position="17"/>
    </location>
</feature>
<feature type="domain" description="RNase III" evidence="6">
    <location>
        <begin position="11"/>
        <end position="108"/>
    </location>
</feature>
<dbReference type="InterPro" id="IPR036389">
    <property type="entry name" value="RNase_III_sf"/>
</dbReference>
<evidence type="ECO:0000256" key="4">
    <source>
        <dbReference type="ARBA" id="ARBA00022801"/>
    </source>
</evidence>
<name>A0A1L8SWY8_9ENTE</name>
<dbReference type="InterPro" id="IPR000999">
    <property type="entry name" value="RNase_III_dom"/>
</dbReference>
<dbReference type="RefSeq" id="WP_071861777.1">
    <property type="nucleotide sequence ID" value="NZ_JAHLOV010000005.1"/>
</dbReference>
<dbReference type="PANTHER" id="PTHR34276:SF1">
    <property type="entry name" value="MINI-RIBONUCLEASE 3"/>
    <property type="match status" value="1"/>
</dbReference>
<keyword evidence="2 5" id="KW-0540">Nuclease</keyword>
<accession>A0A1L8SWY8</accession>
<dbReference type="SUPFAM" id="SSF69065">
    <property type="entry name" value="RNase III domain-like"/>
    <property type="match status" value="1"/>
</dbReference>
<keyword evidence="5" id="KW-0694">RNA-binding</keyword>
<dbReference type="PANTHER" id="PTHR34276">
    <property type="entry name" value="MINI-RIBONUCLEASE 3"/>
    <property type="match status" value="1"/>
</dbReference>
<comment type="caution">
    <text evidence="7">The sequence shown here is derived from an EMBL/GenBank/DDBJ whole genome shotgun (WGS) entry which is preliminary data.</text>
</comment>
<dbReference type="EMBL" id="JXKM01000003">
    <property type="protein sequence ID" value="OJG36569.1"/>
    <property type="molecule type" value="Genomic_DNA"/>
</dbReference>
<dbReference type="OrthoDB" id="46571at2"/>
<dbReference type="Pfam" id="PF00636">
    <property type="entry name" value="Ribonuclease_3"/>
    <property type="match status" value="1"/>
</dbReference>
<dbReference type="Gene3D" id="1.10.1520.10">
    <property type="entry name" value="Ribonuclease III domain"/>
    <property type="match status" value="1"/>
</dbReference>
<dbReference type="EC" id="3.1.26.-" evidence="5"/>
<comment type="subunit">
    <text evidence="5">Homodimer.</text>
</comment>
<evidence type="ECO:0000313" key="7">
    <source>
        <dbReference type="EMBL" id="OJG36569.1"/>
    </source>
</evidence>
<dbReference type="STRING" id="319970.RV00_GL001928"/>
<evidence type="ECO:0000259" key="6">
    <source>
        <dbReference type="Pfam" id="PF00636"/>
    </source>
</evidence>
<keyword evidence="8" id="KW-1185">Reference proteome</keyword>
<keyword evidence="5" id="KW-0460">Magnesium</keyword>
<gene>
    <name evidence="5" type="primary">mrnC</name>
    <name evidence="7" type="ORF">RV00_GL001928</name>
</gene>
<dbReference type="PIRSF" id="PIRSF005520">
    <property type="entry name" value="UCP005520"/>
    <property type="match status" value="1"/>
</dbReference>
<evidence type="ECO:0000256" key="5">
    <source>
        <dbReference type="HAMAP-Rule" id="MF_01468"/>
    </source>
</evidence>
<comment type="subcellular location">
    <subcellularLocation>
        <location evidence="5">Cytoplasm</location>
    </subcellularLocation>
</comment>
<dbReference type="Proteomes" id="UP000183700">
    <property type="component" value="Unassembled WGS sequence"/>
</dbReference>
<proteinExistence type="inferred from homology"/>
<dbReference type="InterPro" id="IPR008226">
    <property type="entry name" value="Mini3_fam"/>
</dbReference>
<sequence length="132" mass="15078">MTDYKQLNALALAYVGDAIYETYIRDHLVRSGQTRPNKLHHLATHYVSAKAQAMLIQKMLEDGMLTEEEAGIYRRGRNAKSYTSAKNTDIMTYRMSTGFEALMGYLHLLEQTERLEELIAWCIEKAGETIEG</sequence>
<comment type="cofactor">
    <cofactor evidence="5">
        <name>Mg(2+)</name>
        <dbReference type="ChEBI" id="CHEBI:18420"/>
    </cofactor>
</comment>
<evidence type="ECO:0000256" key="3">
    <source>
        <dbReference type="ARBA" id="ARBA00022759"/>
    </source>
</evidence>
<dbReference type="HAMAP" id="MF_01468">
    <property type="entry name" value="RNase_Mini_III"/>
    <property type="match status" value="1"/>
</dbReference>
<protein>
    <recommendedName>
        <fullName evidence="5">Mini-ribonuclease 3</fullName>
        <shortName evidence="5">Mini-3</shortName>
        <shortName evidence="5">Mini-RNase 3</shortName>
        <ecNumber evidence="5">3.1.26.-</ecNumber>
    </recommendedName>
    <alternativeName>
        <fullName evidence="5">Mini-RNase III</fullName>
        <shortName evidence="5">Mini-III</shortName>
    </alternativeName>
</protein>
<organism evidence="7 8">
    <name type="scientific">Enterococcus devriesei</name>
    <dbReference type="NCBI Taxonomy" id="319970"/>
    <lineage>
        <taxon>Bacteria</taxon>
        <taxon>Bacillati</taxon>
        <taxon>Bacillota</taxon>
        <taxon>Bacilli</taxon>
        <taxon>Lactobacillales</taxon>
        <taxon>Enterococcaceae</taxon>
        <taxon>Enterococcus</taxon>
    </lineage>
</organism>
<keyword evidence="5" id="KW-0690">Ribosome biogenesis</keyword>
<reference evidence="7 8" key="1">
    <citation type="submission" date="2014-12" db="EMBL/GenBank/DDBJ databases">
        <title>Draft genome sequences of 29 type strains of Enterococci.</title>
        <authorList>
            <person name="Zhong Z."/>
            <person name="Sun Z."/>
            <person name="Liu W."/>
            <person name="Zhang W."/>
            <person name="Zhang H."/>
        </authorList>
    </citation>
    <scope>NUCLEOTIDE SEQUENCE [LARGE SCALE GENOMIC DNA]</scope>
    <source>
        <strain evidence="7 8">DSM 22802</strain>
    </source>
</reference>
<keyword evidence="4 5" id="KW-0378">Hydrolase</keyword>
<evidence type="ECO:0000256" key="1">
    <source>
        <dbReference type="ARBA" id="ARBA00022552"/>
    </source>
</evidence>
<keyword evidence="3 5" id="KW-0255">Endonuclease</keyword>
<comment type="function">
    <text evidence="5">Involved in correct processing of both the 5' and 3' ends of 23S rRNA precursor. Processes 30S rRNA precursor transcript even in absence of ribonuclease 3 (Rnc); Rnc processes 30S rRNA into smaller rRNA precursors.</text>
</comment>
<evidence type="ECO:0000313" key="8">
    <source>
        <dbReference type="Proteomes" id="UP000183700"/>
    </source>
</evidence>
<dbReference type="AlphaFoldDB" id="A0A1L8SWY8"/>